<dbReference type="InterPro" id="IPR040632">
    <property type="entry name" value="Sulfotransfer_4"/>
</dbReference>
<dbReference type="EMBL" id="CAWYQH010000119">
    <property type="protein sequence ID" value="CAK8690739.1"/>
    <property type="molecule type" value="Genomic_DNA"/>
</dbReference>
<dbReference type="InterPro" id="IPR027417">
    <property type="entry name" value="P-loop_NTPase"/>
</dbReference>
<evidence type="ECO:0000313" key="2">
    <source>
        <dbReference type="Proteomes" id="UP001642483"/>
    </source>
</evidence>
<sequence length="274" mass="31609">MKVICAGLSKTGTKTLQAALKEIGYNVYDHLENCLYLNKEWTKIITEGGTTEDFRRMFENVDAVTDIPGCYFWDEIHKAFPEAKIILTMRDDEDTWARSMYNQVAAANNPQIQILYMLSPTLKQARAWSDKVVMAVFGTKLKESFFGPATFNMLLARMTYRRHNAHVLQNAPKDKLLIYNIKEGWEPLCKFLEVDVPSVPFPCKNVRGKVVEDFLKEDPLAIRAKKEMLVSITLLALLFSFGAYKFSRSWSSKWFFNTSSSVWHSFSSFRNKFC</sequence>
<name>A0ABP0GIS9_CLALP</name>
<organism evidence="1 2">
    <name type="scientific">Clavelina lepadiformis</name>
    <name type="common">Light-bulb sea squirt</name>
    <name type="synonym">Ascidia lepadiformis</name>
    <dbReference type="NCBI Taxonomy" id="159417"/>
    <lineage>
        <taxon>Eukaryota</taxon>
        <taxon>Metazoa</taxon>
        <taxon>Chordata</taxon>
        <taxon>Tunicata</taxon>
        <taxon>Ascidiacea</taxon>
        <taxon>Aplousobranchia</taxon>
        <taxon>Clavelinidae</taxon>
        <taxon>Clavelina</taxon>
    </lineage>
</organism>
<dbReference type="SUPFAM" id="SSF52540">
    <property type="entry name" value="P-loop containing nucleoside triphosphate hydrolases"/>
    <property type="match status" value="1"/>
</dbReference>
<dbReference type="Gene3D" id="3.40.50.300">
    <property type="entry name" value="P-loop containing nucleotide triphosphate hydrolases"/>
    <property type="match status" value="1"/>
</dbReference>
<reference evidence="1 2" key="1">
    <citation type="submission" date="2024-02" db="EMBL/GenBank/DDBJ databases">
        <authorList>
            <person name="Daric V."/>
            <person name="Darras S."/>
        </authorList>
    </citation>
    <scope>NUCLEOTIDE SEQUENCE [LARGE SCALE GENOMIC DNA]</scope>
</reference>
<evidence type="ECO:0000313" key="1">
    <source>
        <dbReference type="EMBL" id="CAK8690739.1"/>
    </source>
</evidence>
<dbReference type="Proteomes" id="UP001642483">
    <property type="component" value="Unassembled WGS sequence"/>
</dbReference>
<proteinExistence type="predicted"/>
<dbReference type="PANTHER" id="PTHR36978">
    <property type="entry name" value="P-LOOP CONTAINING NUCLEOTIDE TRIPHOSPHATE HYDROLASE"/>
    <property type="match status" value="1"/>
</dbReference>
<dbReference type="Pfam" id="PF17784">
    <property type="entry name" value="Sulfotransfer_4"/>
    <property type="match status" value="1"/>
</dbReference>
<accession>A0ABP0GIS9</accession>
<comment type="caution">
    <text evidence="1">The sequence shown here is derived from an EMBL/GenBank/DDBJ whole genome shotgun (WGS) entry which is preliminary data.</text>
</comment>
<evidence type="ECO:0008006" key="3">
    <source>
        <dbReference type="Google" id="ProtNLM"/>
    </source>
</evidence>
<keyword evidence="2" id="KW-1185">Reference proteome</keyword>
<gene>
    <name evidence="1" type="ORF">CVLEPA_LOCUS23316</name>
</gene>
<dbReference type="PANTHER" id="PTHR36978:SF4">
    <property type="entry name" value="P-LOOP CONTAINING NUCLEOSIDE TRIPHOSPHATE HYDROLASE PROTEIN"/>
    <property type="match status" value="1"/>
</dbReference>
<protein>
    <recommendedName>
        <fullName evidence="3">NAD dependent epimerase/dehydratase</fullName>
    </recommendedName>
</protein>